<keyword evidence="3" id="KW-1185">Reference proteome</keyword>
<dbReference type="KEGG" id="dai:Desaci_3728"/>
<dbReference type="AlphaFoldDB" id="I4D9Y5"/>
<accession>I4D9Y5</accession>
<dbReference type="Pfam" id="PF21948">
    <property type="entry name" value="LplA-B_cat"/>
    <property type="match status" value="1"/>
</dbReference>
<dbReference type="GO" id="GO:0140096">
    <property type="term" value="F:catalytic activity, acting on a protein"/>
    <property type="evidence" value="ECO:0007669"/>
    <property type="project" value="UniProtKB-ARBA"/>
</dbReference>
<dbReference type="STRING" id="646529.Desaci_3728"/>
<dbReference type="CDD" id="cd16443">
    <property type="entry name" value="LplA"/>
    <property type="match status" value="1"/>
</dbReference>
<gene>
    <name evidence="2" type="ordered locus">Desaci_3728</name>
</gene>
<dbReference type="InterPro" id="IPR050664">
    <property type="entry name" value="Octanoyltrans_LipM/LipL"/>
</dbReference>
<dbReference type="SUPFAM" id="SSF55681">
    <property type="entry name" value="Class II aaRS and biotin synthetases"/>
    <property type="match status" value="1"/>
</dbReference>
<proteinExistence type="predicted"/>
<dbReference type="PANTHER" id="PTHR43679">
    <property type="entry name" value="OCTANOYLTRANSFERASE LIPM-RELATED"/>
    <property type="match status" value="1"/>
</dbReference>
<name>I4D9Y5_DESAJ</name>
<dbReference type="GO" id="GO:0016874">
    <property type="term" value="F:ligase activity"/>
    <property type="evidence" value="ECO:0007669"/>
    <property type="project" value="UniProtKB-KW"/>
</dbReference>
<sequence>MKVGDLMNLWRYLPYAVASGAENMAIDEALLKTMVETPNPQPLLRFYGWNPAALSLGYAQYYEREVDERACRKEGIDIVRRPTGGRAVLHQYELTYSVISPENNPNVSGTITESYLKISKALLEGFQALGIPAEMSLGGAAKEATSAACFDAPSWYELVVNGRKLVGSAQMRKEGMLLQHGSILLHFDADLLFRLLKFPSQEVRERLLKRFKAKACALDEVWQRPIEREELEKEICSGFRRVMGIDFLQSELTESERRLMQEIRSKYLSGDWTKKR</sequence>
<dbReference type="eggNOG" id="COG0095">
    <property type="taxonomic scope" value="Bacteria"/>
</dbReference>
<evidence type="ECO:0000259" key="1">
    <source>
        <dbReference type="PROSITE" id="PS51733"/>
    </source>
</evidence>
<dbReference type="InterPro" id="IPR045864">
    <property type="entry name" value="aa-tRNA-synth_II/BPL/LPL"/>
</dbReference>
<dbReference type="PANTHER" id="PTHR43679:SF2">
    <property type="entry name" value="OCTANOYL-[GCVH]:PROTEIN N-OCTANOYLTRANSFERASE"/>
    <property type="match status" value="1"/>
</dbReference>
<organism evidence="2 3">
    <name type="scientific">Desulfosporosinus acidiphilus (strain DSM 22704 / JCM 16185 / SJ4)</name>
    <dbReference type="NCBI Taxonomy" id="646529"/>
    <lineage>
        <taxon>Bacteria</taxon>
        <taxon>Bacillati</taxon>
        <taxon>Bacillota</taxon>
        <taxon>Clostridia</taxon>
        <taxon>Eubacteriales</taxon>
        <taxon>Desulfitobacteriaceae</taxon>
        <taxon>Desulfosporosinus</taxon>
    </lineage>
</organism>
<dbReference type="EMBL" id="CP003639">
    <property type="protein sequence ID" value="AFM42609.1"/>
    <property type="molecule type" value="Genomic_DNA"/>
</dbReference>
<reference evidence="2 3" key="1">
    <citation type="journal article" date="2012" name="J. Bacteriol.">
        <title>Complete genome sequences of Desulfosporosinus orientis DSM765T, Desulfosporosinus youngiae DSM17734T, Desulfosporosinus meridiei DSM13257T, and Desulfosporosinus acidiphilus DSM22704T.</title>
        <authorList>
            <person name="Pester M."/>
            <person name="Brambilla E."/>
            <person name="Alazard D."/>
            <person name="Rattei T."/>
            <person name="Weinmaier T."/>
            <person name="Han J."/>
            <person name="Lucas S."/>
            <person name="Lapidus A."/>
            <person name="Cheng J.F."/>
            <person name="Goodwin L."/>
            <person name="Pitluck S."/>
            <person name="Peters L."/>
            <person name="Ovchinnikova G."/>
            <person name="Teshima H."/>
            <person name="Detter J.C."/>
            <person name="Han C.S."/>
            <person name="Tapia R."/>
            <person name="Land M.L."/>
            <person name="Hauser L."/>
            <person name="Kyrpides N.C."/>
            <person name="Ivanova N.N."/>
            <person name="Pagani I."/>
            <person name="Huntmann M."/>
            <person name="Wei C.L."/>
            <person name="Davenport K.W."/>
            <person name="Daligault H."/>
            <person name="Chain P.S."/>
            <person name="Chen A."/>
            <person name="Mavromatis K."/>
            <person name="Markowitz V."/>
            <person name="Szeto E."/>
            <person name="Mikhailova N."/>
            <person name="Pati A."/>
            <person name="Wagner M."/>
            <person name="Woyke T."/>
            <person name="Ollivier B."/>
            <person name="Klenk H.P."/>
            <person name="Spring S."/>
            <person name="Loy A."/>
        </authorList>
    </citation>
    <scope>NUCLEOTIDE SEQUENCE [LARGE SCALE GENOMIC DNA]</scope>
    <source>
        <strain evidence="3">DSM 22704 / JCM 16185 / SJ4</strain>
    </source>
</reference>
<dbReference type="PROSITE" id="PS51733">
    <property type="entry name" value="BPL_LPL_CATALYTIC"/>
    <property type="match status" value="1"/>
</dbReference>
<dbReference type="Proteomes" id="UP000002892">
    <property type="component" value="Chromosome"/>
</dbReference>
<dbReference type="GO" id="GO:0016740">
    <property type="term" value="F:transferase activity"/>
    <property type="evidence" value="ECO:0007669"/>
    <property type="project" value="UniProtKB-ARBA"/>
</dbReference>
<keyword evidence="2" id="KW-0436">Ligase</keyword>
<dbReference type="InterPro" id="IPR004143">
    <property type="entry name" value="BPL_LPL_catalytic"/>
</dbReference>
<dbReference type="GO" id="GO:0009249">
    <property type="term" value="P:protein lipoylation"/>
    <property type="evidence" value="ECO:0007669"/>
    <property type="project" value="UniProtKB-ARBA"/>
</dbReference>
<dbReference type="Gene3D" id="3.30.930.10">
    <property type="entry name" value="Bira Bifunctional Protein, Domain 2"/>
    <property type="match status" value="1"/>
</dbReference>
<evidence type="ECO:0000313" key="3">
    <source>
        <dbReference type="Proteomes" id="UP000002892"/>
    </source>
</evidence>
<protein>
    <submittedName>
        <fullName evidence="2">Lipoate-protein ligase A</fullName>
    </submittedName>
</protein>
<feature type="domain" description="BPL/LPL catalytic" evidence="1">
    <location>
        <begin position="38"/>
        <end position="247"/>
    </location>
</feature>
<dbReference type="HOGENOM" id="CLU_022986_5_0_9"/>
<evidence type="ECO:0000313" key="2">
    <source>
        <dbReference type="EMBL" id="AFM42609.1"/>
    </source>
</evidence>